<gene>
    <name evidence="2" type="ORF">HW564_20000</name>
</gene>
<dbReference type="InterPro" id="IPR039422">
    <property type="entry name" value="MarR/SlyA-like"/>
</dbReference>
<dbReference type="InterPro" id="IPR036388">
    <property type="entry name" value="WH-like_DNA-bd_sf"/>
</dbReference>
<dbReference type="PROSITE" id="PS50995">
    <property type="entry name" value="HTH_MARR_2"/>
    <property type="match status" value="1"/>
</dbReference>
<dbReference type="Gene3D" id="1.10.10.10">
    <property type="entry name" value="Winged helix-like DNA-binding domain superfamily/Winged helix DNA-binding domain"/>
    <property type="match status" value="1"/>
</dbReference>
<dbReference type="PRINTS" id="PR00598">
    <property type="entry name" value="HTHMARR"/>
</dbReference>
<dbReference type="EMBL" id="JABXIY010000060">
    <property type="protein sequence ID" value="NVK99213.1"/>
    <property type="molecule type" value="Genomic_DNA"/>
</dbReference>
<dbReference type="GO" id="GO:0003700">
    <property type="term" value="F:DNA-binding transcription factor activity"/>
    <property type="evidence" value="ECO:0007669"/>
    <property type="project" value="InterPro"/>
</dbReference>
<evidence type="ECO:0000259" key="1">
    <source>
        <dbReference type="PROSITE" id="PS50995"/>
    </source>
</evidence>
<reference evidence="2 3" key="1">
    <citation type="journal article" date="2020" name="Proc. Natl. Acad. Sci. U.S.A.">
        <title>Ecological drivers of bacterial community assembly in synthetic phycospheres.</title>
        <authorList>
            <person name="Fu H."/>
            <person name="Uchimiya M."/>
            <person name="Gore J."/>
            <person name="Moran M.A."/>
        </authorList>
    </citation>
    <scope>NUCLEOTIDE SEQUENCE [LARGE SCALE GENOMIC DNA]</scope>
    <source>
        <strain evidence="2">HF-Din03</strain>
    </source>
</reference>
<name>A0A850LMM4_9RHOB</name>
<dbReference type="Pfam" id="PF12802">
    <property type="entry name" value="MarR_2"/>
    <property type="match status" value="1"/>
</dbReference>
<dbReference type="Proteomes" id="UP000565723">
    <property type="component" value="Unassembled WGS sequence"/>
</dbReference>
<accession>A0A850LMM4</accession>
<dbReference type="GO" id="GO:0006950">
    <property type="term" value="P:response to stress"/>
    <property type="evidence" value="ECO:0007669"/>
    <property type="project" value="TreeGrafter"/>
</dbReference>
<dbReference type="AlphaFoldDB" id="A0A850LMM4"/>
<dbReference type="PANTHER" id="PTHR33164:SF43">
    <property type="entry name" value="HTH-TYPE TRANSCRIPTIONAL REPRESSOR YETL"/>
    <property type="match status" value="1"/>
</dbReference>
<evidence type="ECO:0000313" key="2">
    <source>
        <dbReference type="EMBL" id="NVK99213.1"/>
    </source>
</evidence>
<sequence>MWTGKTGNMLGALALTLTDRIRAEVNVSLDAGGETAAALVLLGANPALTVAEIAEALGLTHSGAVRLVDRLCVSGLAERQSGPDARAVHVRLTSAGARQRRRALLRRQAVLDHALQALSPSEEAAFAQMLDKLLRRMLDFPDQGHRFCRLCDEDLCVPHGCPVEERLVELLERQARETGL</sequence>
<feature type="domain" description="HTH marR-type" evidence="1">
    <location>
        <begin position="3"/>
        <end position="135"/>
    </location>
</feature>
<dbReference type="SMART" id="SM00347">
    <property type="entry name" value="HTH_MARR"/>
    <property type="match status" value="1"/>
</dbReference>
<dbReference type="OMA" id="GCPVECR"/>
<dbReference type="SUPFAM" id="SSF46785">
    <property type="entry name" value="Winged helix' DNA-binding domain"/>
    <property type="match status" value="1"/>
</dbReference>
<comment type="caution">
    <text evidence="2">The sequence shown here is derived from an EMBL/GenBank/DDBJ whole genome shotgun (WGS) entry which is preliminary data.</text>
</comment>
<organism evidence="2 3">
    <name type="scientific">Ruegeria pomeroyi</name>
    <dbReference type="NCBI Taxonomy" id="89184"/>
    <lineage>
        <taxon>Bacteria</taxon>
        <taxon>Pseudomonadati</taxon>
        <taxon>Pseudomonadota</taxon>
        <taxon>Alphaproteobacteria</taxon>
        <taxon>Rhodobacterales</taxon>
        <taxon>Roseobacteraceae</taxon>
        <taxon>Ruegeria</taxon>
    </lineage>
</organism>
<proteinExistence type="predicted"/>
<dbReference type="InterPro" id="IPR036390">
    <property type="entry name" value="WH_DNA-bd_sf"/>
</dbReference>
<evidence type="ECO:0000313" key="3">
    <source>
        <dbReference type="Proteomes" id="UP000565723"/>
    </source>
</evidence>
<protein>
    <submittedName>
        <fullName evidence="2">Winged helix-turn-helix transcriptional regulator</fullName>
    </submittedName>
</protein>
<dbReference type="SMR" id="A0A850LMM4"/>
<dbReference type="InterPro" id="IPR000835">
    <property type="entry name" value="HTH_MarR-typ"/>
</dbReference>
<dbReference type="PANTHER" id="PTHR33164">
    <property type="entry name" value="TRANSCRIPTIONAL REGULATOR, MARR FAMILY"/>
    <property type="match status" value="1"/>
</dbReference>
<dbReference type="RefSeq" id="WP_011047002.1">
    <property type="nucleotide sequence ID" value="NZ_CP076685.1"/>
</dbReference>